<dbReference type="Gene3D" id="4.10.280.10">
    <property type="entry name" value="Helix-loop-helix DNA-binding domain"/>
    <property type="match status" value="1"/>
</dbReference>
<dbReference type="OrthoDB" id="2885456at2"/>
<dbReference type="GO" id="GO:0046983">
    <property type="term" value="F:protein dimerization activity"/>
    <property type="evidence" value="ECO:0007669"/>
    <property type="project" value="InterPro"/>
</dbReference>
<name>A0A3A3G9U9_PANTH</name>
<dbReference type="InterPro" id="IPR018540">
    <property type="entry name" value="Spo0E-like"/>
</dbReference>
<comment type="caution">
    <text evidence="1">The sequence shown here is derived from an EMBL/GenBank/DDBJ whole genome shotgun (WGS) entry which is preliminary data.</text>
</comment>
<sequence length="74" mass="8603">MATHDEELFILQKVEELRLRLKRAVGTIKSLSDERVVKLSQELDSYILQLQKKNYLNRAKANNTKRIAKMTEGS</sequence>
<dbReference type="SUPFAM" id="SSF140500">
    <property type="entry name" value="BAS1536-like"/>
    <property type="match status" value="1"/>
</dbReference>
<accession>A0A3A3G9U9</accession>
<gene>
    <name evidence="1" type="ORF">DQX05_27015</name>
</gene>
<reference evidence="1 2" key="1">
    <citation type="submission" date="2018-09" db="EMBL/GenBank/DDBJ databases">
        <title>Paenibacillus SK2017-BO5.</title>
        <authorList>
            <person name="Piskunova J.V."/>
            <person name="Dubiley S.A."/>
            <person name="Severinov K.V."/>
        </authorList>
    </citation>
    <scope>NUCLEOTIDE SEQUENCE [LARGE SCALE GENOMIC DNA]</scope>
    <source>
        <strain evidence="1 2">BO5</strain>
    </source>
</reference>
<evidence type="ECO:0000313" key="1">
    <source>
        <dbReference type="EMBL" id="RJG17890.1"/>
    </source>
</evidence>
<dbReference type="GO" id="GO:0043937">
    <property type="term" value="P:regulation of sporulation"/>
    <property type="evidence" value="ECO:0007669"/>
    <property type="project" value="InterPro"/>
</dbReference>
<dbReference type="InterPro" id="IPR037208">
    <property type="entry name" value="Spo0E-like_sf"/>
</dbReference>
<dbReference type="Proteomes" id="UP000266177">
    <property type="component" value="Unassembled WGS sequence"/>
</dbReference>
<dbReference type="RefSeq" id="WP_119796396.1">
    <property type="nucleotide sequence ID" value="NZ_QYZD01000044.1"/>
</dbReference>
<protein>
    <submittedName>
        <fullName evidence="1">Aspartyl-phosphate phosphatase Spo0E family protein</fullName>
    </submittedName>
</protein>
<dbReference type="Pfam" id="PF09388">
    <property type="entry name" value="SpoOE-like"/>
    <property type="match status" value="1"/>
</dbReference>
<proteinExistence type="predicted"/>
<organism evidence="1 2">
    <name type="scientific">Paenibacillus thiaminolyticus</name>
    <name type="common">Bacillus thiaminolyticus</name>
    <dbReference type="NCBI Taxonomy" id="49283"/>
    <lineage>
        <taxon>Bacteria</taxon>
        <taxon>Bacillati</taxon>
        <taxon>Bacillota</taxon>
        <taxon>Bacilli</taxon>
        <taxon>Bacillales</taxon>
        <taxon>Paenibacillaceae</taxon>
        <taxon>Paenibacillus</taxon>
    </lineage>
</organism>
<dbReference type="AlphaFoldDB" id="A0A3A3G9U9"/>
<dbReference type="EMBL" id="QYZD01000044">
    <property type="protein sequence ID" value="RJG17890.1"/>
    <property type="molecule type" value="Genomic_DNA"/>
</dbReference>
<dbReference type="InterPro" id="IPR036638">
    <property type="entry name" value="HLH_DNA-bd_sf"/>
</dbReference>
<evidence type="ECO:0000313" key="2">
    <source>
        <dbReference type="Proteomes" id="UP000266177"/>
    </source>
</evidence>